<keyword evidence="2" id="KW-1185">Reference proteome</keyword>
<organism evidence="1 2">
    <name type="scientific">Xylella fastidiosa (strain Temecula1 / ATCC 700964)</name>
    <dbReference type="NCBI Taxonomy" id="183190"/>
    <lineage>
        <taxon>Bacteria</taxon>
        <taxon>Pseudomonadati</taxon>
        <taxon>Pseudomonadota</taxon>
        <taxon>Gammaproteobacteria</taxon>
        <taxon>Lysobacterales</taxon>
        <taxon>Lysobacteraceae</taxon>
        <taxon>Xylella</taxon>
    </lineage>
</organism>
<dbReference type="GeneID" id="93904697"/>
<accession>Q87CY3</accession>
<protein>
    <submittedName>
        <fullName evidence="1">Phage-related protein</fullName>
    </submittedName>
</protein>
<evidence type="ECO:0000313" key="2">
    <source>
        <dbReference type="Proteomes" id="UP000002516"/>
    </source>
</evidence>
<proteinExistence type="predicted"/>
<dbReference type="EMBL" id="AE009442">
    <property type="protein sequence ID" value="AAO28771.1"/>
    <property type="molecule type" value="Genomic_DNA"/>
</dbReference>
<sequence>MSTLNKLLDKAKESCSRKSDAAIAEALKVSGQTIMQWRKDERRITDEHLMAAIKLAKEDPSIAVLIREETARTEEEKKAWKTLYKRLTATAATLLIGAGITCPNPSQAQSISEKFSNENSHNAYYVHQVGAYKARCLASPKNGV</sequence>
<name>Q87CY3_XYLFT</name>
<dbReference type="KEGG" id="xft:PD_0906"/>
<dbReference type="AlphaFoldDB" id="Q87CY3"/>
<dbReference type="InterPro" id="IPR021096">
    <property type="entry name" value="Vibrio_phage_VSK_Orf152"/>
</dbReference>
<reference evidence="1 2" key="1">
    <citation type="journal article" date="2003" name="J. Bacteriol.">
        <title>Comparative analyses of the complete genome sequences of Pierce's disease and citrus variegated chlorosis strains of Xylella fastidiosa.</title>
        <authorList>
            <person name="Van Sluys M.A."/>
            <person name="de Oliveira M.C."/>
            <person name="Monteiro-Vitorello C.B."/>
            <person name="Miyaki C.Y."/>
            <person name="Furlan L.R."/>
            <person name="Camargo L.E."/>
            <person name="da Silva A.C."/>
            <person name="Moon D.H."/>
            <person name="Takita M.A."/>
            <person name="Lemos E.G."/>
            <person name="Machado M.A."/>
            <person name="Ferro M.I."/>
            <person name="da Silva F.R."/>
            <person name="Goldman M.H."/>
            <person name="Goldman G.H."/>
            <person name="Lemos M.V."/>
            <person name="El-Dorry H."/>
            <person name="Tsai S.M."/>
            <person name="Carrer H."/>
            <person name="Carraro D.M."/>
            <person name="de Oliveira R.C."/>
            <person name="Nunes L.R."/>
            <person name="Siqueira W.J."/>
            <person name="Coutinho L.L."/>
            <person name="Kimura E.T."/>
            <person name="Ferro E.S."/>
            <person name="Harakava R."/>
            <person name="Kuramae E.E."/>
            <person name="Marino C.L."/>
            <person name="Giglioti E."/>
            <person name="Abreu I.L."/>
            <person name="Alves L.M."/>
            <person name="do Amaral A.M."/>
            <person name="Baia G.S."/>
            <person name="Blanco S.R."/>
            <person name="Brito M.S."/>
            <person name="Cannavan F.S."/>
            <person name="Celestino A.V."/>
            <person name="da Cunha A.F."/>
            <person name="Fenille R.C."/>
            <person name="Ferro J.A."/>
            <person name="Formighieri E.F."/>
            <person name="Kishi L.T."/>
            <person name="Leoni S.G."/>
            <person name="Oliveira A.R."/>
            <person name="Rosa V.E.Jr."/>
            <person name="Sassaki F.T."/>
            <person name="Sena J.A."/>
            <person name="de Souza A.A."/>
            <person name="Truffi D."/>
            <person name="Tsukumo F."/>
            <person name="Yanai G.M."/>
            <person name="Zaros L.G."/>
            <person name="Civerolo E.L."/>
            <person name="Simpson A.J."/>
            <person name="Almeida N.F.Jr."/>
            <person name="Setubal J.C."/>
            <person name="Kitajima J.P."/>
        </authorList>
    </citation>
    <scope>NUCLEOTIDE SEQUENCE [LARGE SCALE GENOMIC DNA]</scope>
    <source>
        <strain evidence="2">Temecula1 / ATCC 700964</strain>
    </source>
</reference>
<gene>
    <name evidence="1" type="ordered locus">PD_0906</name>
</gene>
<dbReference type="HOGENOM" id="CLU_147442_0_0_6"/>
<dbReference type="Pfam" id="PF12472">
    <property type="entry name" value="DUF3693"/>
    <property type="match status" value="1"/>
</dbReference>
<dbReference type="RefSeq" id="WP_011097837.1">
    <property type="nucleotide sequence ID" value="NC_004556.1"/>
</dbReference>
<dbReference type="Proteomes" id="UP000002516">
    <property type="component" value="Chromosome"/>
</dbReference>
<evidence type="ECO:0000313" key="1">
    <source>
        <dbReference type="EMBL" id="AAO28771.1"/>
    </source>
</evidence>